<evidence type="ECO:0000313" key="1">
    <source>
        <dbReference type="EMBL" id="CAG8834258.1"/>
    </source>
</evidence>
<accession>A0ABN7WK13</accession>
<dbReference type="EMBL" id="CAJVQB010048969">
    <property type="protein sequence ID" value="CAG8834258.1"/>
    <property type="molecule type" value="Genomic_DNA"/>
</dbReference>
<feature type="non-terminal residue" evidence="1">
    <location>
        <position position="63"/>
    </location>
</feature>
<sequence length="63" mass="7032">LIEAYLENVRAIEDDIAEQNATENVEIVIVATTTQEKNSKKHGQYTCGLCKQPGYNIATCPYK</sequence>
<name>A0ABN7WK13_GIGMA</name>
<feature type="non-terminal residue" evidence="1">
    <location>
        <position position="1"/>
    </location>
</feature>
<comment type="caution">
    <text evidence="1">The sequence shown here is derived from an EMBL/GenBank/DDBJ whole genome shotgun (WGS) entry which is preliminary data.</text>
</comment>
<dbReference type="Proteomes" id="UP000789901">
    <property type="component" value="Unassembled WGS sequence"/>
</dbReference>
<gene>
    <name evidence="1" type="ORF">GMARGA_LOCUS31964</name>
</gene>
<protein>
    <submittedName>
        <fullName evidence="1">571_t:CDS:1</fullName>
    </submittedName>
</protein>
<organism evidence="1 2">
    <name type="scientific">Gigaspora margarita</name>
    <dbReference type="NCBI Taxonomy" id="4874"/>
    <lineage>
        <taxon>Eukaryota</taxon>
        <taxon>Fungi</taxon>
        <taxon>Fungi incertae sedis</taxon>
        <taxon>Mucoromycota</taxon>
        <taxon>Glomeromycotina</taxon>
        <taxon>Glomeromycetes</taxon>
        <taxon>Diversisporales</taxon>
        <taxon>Gigasporaceae</taxon>
        <taxon>Gigaspora</taxon>
    </lineage>
</organism>
<evidence type="ECO:0000313" key="2">
    <source>
        <dbReference type="Proteomes" id="UP000789901"/>
    </source>
</evidence>
<reference evidence="1 2" key="1">
    <citation type="submission" date="2021-06" db="EMBL/GenBank/DDBJ databases">
        <authorList>
            <person name="Kallberg Y."/>
            <person name="Tangrot J."/>
            <person name="Rosling A."/>
        </authorList>
    </citation>
    <scope>NUCLEOTIDE SEQUENCE [LARGE SCALE GENOMIC DNA]</scope>
    <source>
        <strain evidence="1 2">120-4 pot B 10/14</strain>
    </source>
</reference>
<keyword evidence="2" id="KW-1185">Reference proteome</keyword>
<proteinExistence type="predicted"/>